<dbReference type="Gene3D" id="3.40.50.300">
    <property type="entry name" value="P-loop containing nucleotide triphosphate hydrolases"/>
    <property type="match status" value="1"/>
</dbReference>
<feature type="transmembrane region" description="Helical" evidence="10">
    <location>
        <begin position="187"/>
        <end position="208"/>
    </location>
</feature>
<dbReference type="InterPro" id="IPR036640">
    <property type="entry name" value="ABC1_TM_sf"/>
</dbReference>
<keyword evidence="9 10" id="KW-0472">Membrane</keyword>
<dbReference type="AlphaFoldDB" id="A0A7S4A576"/>
<evidence type="ECO:0000256" key="6">
    <source>
        <dbReference type="ARBA" id="ARBA00022840"/>
    </source>
</evidence>
<proteinExistence type="inferred from homology"/>
<dbReference type="SUPFAM" id="SSF90123">
    <property type="entry name" value="ABC transporter transmembrane region"/>
    <property type="match status" value="1"/>
</dbReference>
<dbReference type="CDD" id="cd18572">
    <property type="entry name" value="ABC_6TM_TAP"/>
    <property type="match status" value="1"/>
</dbReference>
<dbReference type="InterPro" id="IPR003593">
    <property type="entry name" value="AAA+_ATPase"/>
</dbReference>
<keyword evidence="6" id="KW-0067">ATP-binding</keyword>
<dbReference type="PANTHER" id="PTHR43394:SF19">
    <property type="entry name" value="ABC TRANSPORTER B FAMILY"/>
    <property type="match status" value="1"/>
</dbReference>
<evidence type="ECO:0000256" key="10">
    <source>
        <dbReference type="SAM" id="Phobius"/>
    </source>
</evidence>
<dbReference type="InterPro" id="IPR017871">
    <property type="entry name" value="ABC_transporter-like_CS"/>
</dbReference>
<dbReference type="GO" id="GO:0015421">
    <property type="term" value="F:ABC-type oligopeptide transporter activity"/>
    <property type="evidence" value="ECO:0007669"/>
    <property type="project" value="TreeGrafter"/>
</dbReference>
<protein>
    <recommendedName>
        <fullName evidence="16">Bile salt export pump</fullName>
    </recommendedName>
</protein>
<dbReference type="PROSITE" id="PS50893">
    <property type="entry name" value="ABC_TRANSPORTER_2"/>
    <property type="match status" value="1"/>
</dbReference>
<comment type="subcellular location">
    <subcellularLocation>
        <location evidence="1">Endomembrane system</location>
        <topology evidence="1">Multi-pass membrane protein</topology>
    </subcellularLocation>
</comment>
<dbReference type="InterPro" id="IPR003439">
    <property type="entry name" value="ABC_transporter-like_ATP-bd"/>
</dbReference>
<dbReference type="Pfam" id="PF00005">
    <property type="entry name" value="ABC_tran"/>
    <property type="match status" value="1"/>
</dbReference>
<reference evidence="14" key="2">
    <citation type="submission" date="2021-11" db="EMBL/GenBank/DDBJ databases">
        <authorList>
            <consortium name="Genoscope - CEA"/>
            <person name="William W."/>
        </authorList>
    </citation>
    <scope>NUCLEOTIDE SEQUENCE</scope>
</reference>
<dbReference type="GO" id="GO:0016887">
    <property type="term" value="F:ATP hydrolysis activity"/>
    <property type="evidence" value="ECO:0007669"/>
    <property type="project" value="InterPro"/>
</dbReference>
<keyword evidence="8 10" id="KW-1133">Transmembrane helix</keyword>
<organism evidence="13">
    <name type="scientific">Pelagomonas calceolata</name>
    <dbReference type="NCBI Taxonomy" id="35677"/>
    <lineage>
        <taxon>Eukaryota</taxon>
        <taxon>Sar</taxon>
        <taxon>Stramenopiles</taxon>
        <taxon>Ochrophyta</taxon>
        <taxon>Pelagophyceae</taxon>
        <taxon>Pelagomonadales</taxon>
        <taxon>Pelagomonadaceae</taxon>
        <taxon>Pelagomonas</taxon>
    </lineage>
</organism>
<dbReference type="OrthoDB" id="6500128at2759"/>
<dbReference type="Pfam" id="PF00664">
    <property type="entry name" value="ABC_membrane"/>
    <property type="match status" value="1"/>
</dbReference>
<evidence type="ECO:0000256" key="4">
    <source>
        <dbReference type="ARBA" id="ARBA00022692"/>
    </source>
</evidence>
<gene>
    <name evidence="13" type="ORF">PCAL00307_LOCUS19394</name>
    <name evidence="14" type="ORF">PECAL_5P20940</name>
</gene>
<evidence type="ECO:0000256" key="3">
    <source>
        <dbReference type="ARBA" id="ARBA00022448"/>
    </source>
</evidence>
<evidence type="ECO:0000256" key="9">
    <source>
        <dbReference type="ARBA" id="ARBA00023136"/>
    </source>
</evidence>
<feature type="transmembrane region" description="Helical" evidence="10">
    <location>
        <begin position="17"/>
        <end position="36"/>
    </location>
</feature>
<dbReference type="InterPro" id="IPR027417">
    <property type="entry name" value="P-loop_NTPase"/>
</dbReference>
<comment type="similarity">
    <text evidence="2">Belongs to the ABC transporter superfamily. ABCB family. MHC peptide exporter (TC 3.A.1.209) subfamily.</text>
</comment>
<feature type="transmembrane region" description="Helical" evidence="10">
    <location>
        <begin position="48"/>
        <end position="73"/>
    </location>
</feature>
<feature type="transmembrane region" description="Helical" evidence="10">
    <location>
        <begin position="228"/>
        <end position="255"/>
    </location>
</feature>
<accession>A0A7S4A576</accession>
<dbReference type="EMBL" id="CAKKNE010000005">
    <property type="protein sequence ID" value="CAH0377556.1"/>
    <property type="molecule type" value="Genomic_DNA"/>
</dbReference>
<feature type="domain" description="ABC transmembrane type-1" evidence="12">
    <location>
        <begin position="189"/>
        <end position="471"/>
    </location>
</feature>
<dbReference type="SMART" id="SM00382">
    <property type="entry name" value="AAA"/>
    <property type="match status" value="1"/>
</dbReference>
<dbReference type="Proteomes" id="UP000789595">
    <property type="component" value="Unassembled WGS sequence"/>
</dbReference>
<evidence type="ECO:0000313" key="14">
    <source>
        <dbReference type="EMBL" id="CAH0377556.1"/>
    </source>
</evidence>
<dbReference type="GO" id="GO:0005524">
    <property type="term" value="F:ATP binding"/>
    <property type="evidence" value="ECO:0007669"/>
    <property type="project" value="UniProtKB-KW"/>
</dbReference>
<dbReference type="Gene3D" id="1.20.1560.10">
    <property type="entry name" value="ABC transporter type 1, transmembrane domain"/>
    <property type="match status" value="1"/>
</dbReference>
<dbReference type="PROSITE" id="PS00211">
    <property type="entry name" value="ABC_TRANSPORTER_1"/>
    <property type="match status" value="1"/>
</dbReference>
<evidence type="ECO:0000256" key="8">
    <source>
        <dbReference type="ARBA" id="ARBA00022989"/>
    </source>
</evidence>
<dbReference type="FunFam" id="3.40.50.300:FF:000140">
    <property type="entry name" value="Lipid A export ATP-binding/permease protein MsbA"/>
    <property type="match status" value="1"/>
</dbReference>
<reference evidence="13" key="1">
    <citation type="submission" date="2021-01" db="EMBL/GenBank/DDBJ databases">
        <authorList>
            <person name="Corre E."/>
            <person name="Pelletier E."/>
            <person name="Niang G."/>
            <person name="Scheremetjew M."/>
            <person name="Finn R."/>
            <person name="Kale V."/>
            <person name="Holt S."/>
            <person name="Cochrane G."/>
            <person name="Meng A."/>
            <person name="Brown T."/>
            <person name="Cohen L."/>
        </authorList>
    </citation>
    <scope>NUCLEOTIDE SEQUENCE</scope>
    <source>
        <strain evidence="13">CCMP1756</strain>
    </source>
</reference>
<evidence type="ECO:0000259" key="12">
    <source>
        <dbReference type="PROSITE" id="PS50929"/>
    </source>
</evidence>
<feature type="domain" description="ABC transporter" evidence="11">
    <location>
        <begin position="510"/>
        <end position="749"/>
    </location>
</feature>
<name>A0A7S4A576_9STRA</name>
<keyword evidence="5" id="KW-0547">Nucleotide-binding</keyword>
<sequence>MCRAAPTPATVPRKTLVQLYAACMLELAVVAFLAFYEPPKDYNKCAAAFFALGTTTIDLVLLAAVRCATYIVIAHRTPPSNESADLWAERLSHVSLIQLTYGIAKGVSRALGARLDCHSSTEIFDGCCAAFAVFASIGPAFLERRLRTKAKRTGLNEPLLGEDDEPKRKTTSTVKAIASIARPDAHLFWLAMVFAVLAALATSAVSLWTGDALDALIAHGDGAKFKKLILQLMLISVAGAACTGCRGGIFSWIGVRINVRIRDKLFRHLVGLELGYYDVTPTGDLNSRLASDTSKVGDQVSLNVNVFARTAVQLATTLAFMVHTSPPLSLVACCAVPVIGVATKRYGKLVWGLSKKMQNELAGAMRVAEEAFSSMLTVRSMAAEPLVCADFGEALQKYARVGRLQALLYACWQSFNTALPNLMTCLLLFYGGHVVDKGELRSGRLVSFMLLTQSLSDSFNTLADMYSNIADALGAADKVFELLERRPAADAPPAPLNMDDDDDAPCRGDVSFEDVAFTYPARPDTEVLRGVSFRAAPGEVVALVGPSGSGKSSALALLQNFYAPSRGAVLLDGRPVTARSHAWLHRRIAMVGQEPVLFARSIAANVAYGLRKPPSDEKVAECLRAANAASFIDELPEKADTEVGERGAALSGGQKQRVAIARALCRDPAVLCLDEATSALDAESERCVQDALDALIEASSITVLVVAHRLSTVRDADRICVMKRGLLVETGTHDDLFQRDGVYADLVRRQTRLARSDSQSLLSQKSSSASLGDAV</sequence>
<keyword evidence="15" id="KW-1185">Reference proteome</keyword>
<dbReference type="PANTHER" id="PTHR43394">
    <property type="entry name" value="ATP-DEPENDENT PERMEASE MDL1, MITOCHONDRIAL"/>
    <property type="match status" value="1"/>
</dbReference>
<evidence type="ECO:0008006" key="16">
    <source>
        <dbReference type="Google" id="ProtNLM"/>
    </source>
</evidence>
<keyword evidence="3" id="KW-0813">Transport</keyword>
<dbReference type="InterPro" id="IPR039421">
    <property type="entry name" value="Type_1_exporter"/>
</dbReference>
<dbReference type="EMBL" id="HBIW01022502">
    <property type="protein sequence ID" value="CAE0703946.1"/>
    <property type="molecule type" value="Transcribed_RNA"/>
</dbReference>
<dbReference type="InterPro" id="IPR011527">
    <property type="entry name" value="ABC1_TM_dom"/>
</dbReference>
<dbReference type="SUPFAM" id="SSF52540">
    <property type="entry name" value="P-loop containing nucleoside triphosphate hydrolases"/>
    <property type="match status" value="1"/>
</dbReference>
<keyword evidence="4 10" id="KW-0812">Transmembrane</keyword>
<evidence type="ECO:0000256" key="1">
    <source>
        <dbReference type="ARBA" id="ARBA00004127"/>
    </source>
</evidence>
<evidence type="ECO:0000256" key="2">
    <source>
        <dbReference type="ARBA" id="ARBA00006493"/>
    </source>
</evidence>
<dbReference type="GO" id="GO:0012505">
    <property type="term" value="C:endomembrane system"/>
    <property type="evidence" value="ECO:0007669"/>
    <property type="project" value="UniProtKB-SubCell"/>
</dbReference>
<evidence type="ECO:0000313" key="13">
    <source>
        <dbReference type="EMBL" id="CAE0703946.1"/>
    </source>
</evidence>
<evidence type="ECO:0000256" key="7">
    <source>
        <dbReference type="ARBA" id="ARBA00022967"/>
    </source>
</evidence>
<evidence type="ECO:0000256" key="5">
    <source>
        <dbReference type="ARBA" id="ARBA00022741"/>
    </source>
</evidence>
<evidence type="ECO:0000313" key="15">
    <source>
        <dbReference type="Proteomes" id="UP000789595"/>
    </source>
</evidence>
<dbReference type="PROSITE" id="PS50929">
    <property type="entry name" value="ABC_TM1F"/>
    <property type="match status" value="1"/>
</dbReference>
<keyword evidence="7" id="KW-1278">Translocase</keyword>
<dbReference type="GO" id="GO:0016020">
    <property type="term" value="C:membrane"/>
    <property type="evidence" value="ECO:0007669"/>
    <property type="project" value="InterPro"/>
</dbReference>
<evidence type="ECO:0000259" key="11">
    <source>
        <dbReference type="PROSITE" id="PS50893"/>
    </source>
</evidence>